<dbReference type="GeneID" id="93508119"/>
<reference evidence="4 5" key="1">
    <citation type="submission" date="2024-10" db="EMBL/GenBank/DDBJ databases">
        <title>The Natural Products Discovery Center: Release of the First 8490 Sequenced Strains for Exploring Actinobacteria Biosynthetic Diversity.</title>
        <authorList>
            <person name="Kalkreuter E."/>
            <person name="Kautsar S.A."/>
            <person name="Yang D."/>
            <person name="Bader C.D."/>
            <person name="Teijaro C.N."/>
            <person name="Fluegel L."/>
            <person name="Davis C.M."/>
            <person name="Simpson J.R."/>
            <person name="Lauterbach L."/>
            <person name="Steele A.D."/>
            <person name="Gui C."/>
            <person name="Meng S."/>
            <person name="Li G."/>
            <person name="Viehrig K."/>
            <person name="Ye F."/>
            <person name="Su P."/>
            <person name="Kiefer A.F."/>
            <person name="Nichols A."/>
            <person name="Cepeda A.J."/>
            <person name="Yan W."/>
            <person name="Fan B."/>
            <person name="Jiang Y."/>
            <person name="Adhikari A."/>
            <person name="Zheng C.-J."/>
            <person name="Schuster L."/>
            <person name="Cowan T.M."/>
            <person name="Smanski M.J."/>
            <person name="Chevrette M.G."/>
            <person name="De Carvalho L.P.S."/>
            <person name="Shen B."/>
        </authorList>
    </citation>
    <scope>NUCLEOTIDE SEQUENCE [LARGE SCALE GENOMIC DNA]</scope>
    <source>
        <strain evidence="4 5">NPDC020568</strain>
    </source>
</reference>
<proteinExistence type="predicted"/>
<evidence type="ECO:0000256" key="1">
    <source>
        <dbReference type="ARBA" id="ARBA00023125"/>
    </source>
</evidence>
<dbReference type="Gene3D" id="1.10.150.130">
    <property type="match status" value="1"/>
</dbReference>
<keyword evidence="2" id="KW-0233">DNA recombination</keyword>
<dbReference type="InterPro" id="IPR011010">
    <property type="entry name" value="DNA_brk_join_enz"/>
</dbReference>
<evidence type="ECO:0000259" key="3">
    <source>
        <dbReference type="PROSITE" id="PS51898"/>
    </source>
</evidence>
<feature type="domain" description="Tyr recombinase" evidence="3">
    <location>
        <begin position="140"/>
        <end position="322"/>
    </location>
</feature>
<keyword evidence="1" id="KW-0238">DNA-binding</keyword>
<evidence type="ECO:0000313" key="5">
    <source>
        <dbReference type="Proteomes" id="UP001611263"/>
    </source>
</evidence>
<dbReference type="InterPro" id="IPR013762">
    <property type="entry name" value="Integrase-like_cat_sf"/>
</dbReference>
<dbReference type="RefSeq" id="WP_051158173.1">
    <property type="nucleotide sequence ID" value="NZ_JBIRUQ010000003.1"/>
</dbReference>
<protein>
    <submittedName>
        <fullName evidence="4">Tyrosine-type recombinase/integrase</fullName>
    </submittedName>
</protein>
<dbReference type="Pfam" id="PF00589">
    <property type="entry name" value="Phage_integrase"/>
    <property type="match status" value="1"/>
</dbReference>
<evidence type="ECO:0000313" key="4">
    <source>
        <dbReference type="EMBL" id="MFI1462505.1"/>
    </source>
</evidence>
<keyword evidence="5" id="KW-1185">Reference proteome</keyword>
<dbReference type="Gene3D" id="1.10.443.10">
    <property type="entry name" value="Intergrase catalytic core"/>
    <property type="match status" value="1"/>
</dbReference>
<dbReference type="InterPro" id="IPR002104">
    <property type="entry name" value="Integrase_catalytic"/>
</dbReference>
<dbReference type="InterPro" id="IPR050090">
    <property type="entry name" value="Tyrosine_recombinase_XerCD"/>
</dbReference>
<dbReference type="CDD" id="cd00397">
    <property type="entry name" value="DNA_BRE_C"/>
    <property type="match status" value="1"/>
</dbReference>
<dbReference type="PROSITE" id="PS51898">
    <property type="entry name" value="TYR_RECOMBINASE"/>
    <property type="match status" value="1"/>
</dbReference>
<accession>A0ABW7TNT9</accession>
<gene>
    <name evidence="4" type="ORF">ACH4WX_17455</name>
</gene>
<evidence type="ECO:0000256" key="2">
    <source>
        <dbReference type="ARBA" id="ARBA00023172"/>
    </source>
</evidence>
<name>A0ABW7TNT9_9NOCA</name>
<organism evidence="4 5">
    <name type="scientific">Nocardia carnea</name>
    <dbReference type="NCBI Taxonomy" id="37328"/>
    <lineage>
        <taxon>Bacteria</taxon>
        <taxon>Bacillati</taxon>
        <taxon>Actinomycetota</taxon>
        <taxon>Actinomycetes</taxon>
        <taxon>Mycobacteriales</taxon>
        <taxon>Nocardiaceae</taxon>
        <taxon>Nocardia</taxon>
    </lineage>
</organism>
<dbReference type="SUPFAM" id="SSF56349">
    <property type="entry name" value="DNA breaking-rejoining enzymes"/>
    <property type="match status" value="1"/>
</dbReference>
<dbReference type="EMBL" id="JBIRUQ010000003">
    <property type="protein sequence ID" value="MFI1462505.1"/>
    <property type="molecule type" value="Genomic_DNA"/>
</dbReference>
<comment type="caution">
    <text evidence="4">The sequence shown here is derived from an EMBL/GenBank/DDBJ whole genome shotgun (WGS) entry which is preliminary data.</text>
</comment>
<sequence>MKDSEVADLLQTVSRLGLTVVRAPAEPVVLRAPTFDDFIPKMLDAESRAQRDSYGACWRFLRQAWGPRPLDEPTPTEVLQLMNRYKAGAVVRSNWRGGSAAARNFLHGVRRLYRLAEMDGLIASASNPAGKVPMPRKLESTRHALTPGQVSELGRVAAETGNDGELDALIVRLHVETACRRQAALRLRVDDLSVDDCTVLLHHKGGVDTWHPITPLLMVRLLEHVDRRGVGASGHQVLRTRGGKPITDRRYDNLHGRFHRHLAWAEAKGVTVHWLRHTTLTFVERTCGEAVARRYAAHRDPGTTATPIYTKASLVECAEALVAVTGQPHPLARGVAGISVVKRDEVEAGSWSGKHNSGAV</sequence>
<dbReference type="Proteomes" id="UP001611263">
    <property type="component" value="Unassembled WGS sequence"/>
</dbReference>
<dbReference type="PANTHER" id="PTHR30349">
    <property type="entry name" value="PHAGE INTEGRASE-RELATED"/>
    <property type="match status" value="1"/>
</dbReference>
<dbReference type="InterPro" id="IPR010998">
    <property type="entry name" value="Integrase_recombinase_N"/>
</dbReference>